<keyword evidence="4" id="KW-1185">Reference proteome</keyword>
<organism evidence="3 4">
    <name type="scientific">Stephania yunnanensis</name>
    <dbReference type="NCBI Taxonomy" id="152371"/>
    <lineage>
        <taxon>Eukaryota</taxon>
        <taxon>Viridiplantae</taxon>
        <taxon>Streptophyta</taxon>
        <taxon>Embryophyta</taxon>
        <taxon>Tracheophyta</taxon>
        <taxon>Spermatophyta</taxon>
        <taxon>Magnoliopsida</taxon>
        <taxon>Ranunculales</taxon>
        <taxon>Menispermaceae</taxon>
        <taxon>Menispermoideae</taxon>
        <taxon>Cissampelideae</taxon>
        <taxon>Stephania</taxon>
    </lineage>
</organism>
<evidence type="ECO:0000259" key="2">
    <source>
        <dbReference type="Pfam" id="PF01397"/>
    </source>
</evidence>
<gene>
    <name evidence="3" type="ORF">Syun_010254</name>
</gene>
<dbReference type="EMBL" id="JBBNAF010000004">
    <property type="protein sequence ID" value="KAK9151945.1"/>
    <property type="molecule type" value="Genomic_DNA"/>
</dbReference>
<feature type="region of interest" description="Disordered" evidence="1">
    <location>
        <begin position="163"/>
        <end position="187"/>
    </location>
</feature>
<sequence>MAKTGSMCVDPMMERLWNVWQQGERAGRLGNRPNHRGVAFYQVYGLINGDETLRTLEKLELIDALQRLGIDYLFKNEIERVLDGAFENKANNVLDNDLHYKSLYFRLLRQHGYEVSHAKSKDEYRELNERDLYAGVEHLAEIRADAVSDILKGDVMPLRVPRISPESLGRGLGSVEKEREGEGEEEE</sequence>
<dbReference type="InterPro" id="IPR001906">
    <property type="entry name" value="Terpene_synth_N"/>
</dbReference>
<dbReference type="GO" id="GO:0010333">
    <property type="term" value="F:terpene synthase activity"/>
    <property type="evidence" value="ECO:0007669"/>
    <property type="project" value="InterPro"/>
</dbReference>
<dbReference type="GO" id="GO:0016114">
    <property type="term" value="P:terpenoid biosynthetic process"/>
    <property type="evidence" value="ECO:0007669"/>
    <property type="project" value="InterPro"/>
</dbReference>
<proteinExistence type="predicted"/>
<evidence type="ECO:0000313" key="4">
    <source>
        <dbReference type="Proteomes" id="UP001420932"/>
    </source>
</evidence>
<dbReference type="InterPro" id="IPR036965">
    <property type="entry name" value="Terpene_synth_N_sf"/>
</dbReference>
<protein>
    <recommendedName>
        <fullName evidence="2">Terpene synthase N-terminal domain-containing protein</fullName>
    </recommendedName>
</protein>
<dbReference type="SUPFAM" id="SSF48239">
    <property type="entry name" value="Terpenoid cyclases/Protein prenyltransferases"/>
    <property type="match status" value="1"/>
</dbReference>
<accession>A0AAP0PRM0</accession>
<dbReference type="AlphaFoldDB" id="A0AAP0PRM0"/>
<feature type="domain" description="Terpene synthase N-terminal" evidence="2">
    <location>
        <begin position="53"/>
        <end position="117"/>
    </location>
</feature>
<comment type="caution">
    <text evidence="3">The sequence shown here is derived from an EMBL/GenBank/DDBJ whole genome shotgun (WGS) entry which is preliminary data.</text>
</comment>
<dbReference type="Proteomes" id="UP001420932">
    <property type="component" value="Unassembled WGS sequence"/>
</dbReference>
<dbReference type="Gene3D" id="1.50.10.130">
    <property type="entry name" value="Terpene synthase, N-terminal domain"/>
    <property type="match status" value="1"/>
</dbReference>
<evidence type="ECO:0000313" key="3">
    <source>
        <dbReference type="EMBL" id="KAK9151945.1"/>
    </source>
</evidence>
<dbReference type="PANTHER" id="PTHR31225">
    <property type="entry name" value="OS04G0344100 PROTEIN-RELATED"/>
    <property type="match status" value="1"/>
</dbReference>
<dbReference type="InterPro" id="IPR050148">
    <property type="entry name" value="Terpene_synthase-like"/>
</dbReference>
<evidence type="ECO:0000256" key="1">
    <source>
        <dbReference type="SAM" id="MobiDB-lite"/>
    </source>
</evidence>
<dbReference type="Pfam" id="PF01397">
    <property type="entry name" value="Terpene_synth"/>
    <property type="match status" value="1"/>
</dbReference>
<name>A0AAP0PRM0_9MAGN</name>
<reference evidence="3 4" key="1">
    <citation type="submission" date="2024-01" db="EMBL/GenBank/DDBJ databases">
        <title>Genome assemblies of Stephania.</title>
        <authorList>
            <person name="Yang L."/>
        </authorList>
    </citation>
    <scope>NUCLEOTIDE SEQUENCE [LARGE SCALE GENOMIC DNA]</scope>
    <source>
        <strain evidence="3">YNDBR</strain>
        <tissue evidence="3">Leaf</tissue>
    </source>
</reference>
<dbReference type="InterPro" id="IPR008930">
    <property type="entry name" value="Terpenoid_cyclase/PrenylTrfase"/>
</dbReference>